<proteinExistence type="predicted"/>
<evidence type="ECO:0000313" key="2">
    <source>
        <dbReference type="Proteomes" id="UP000887577"/>
    </source>
</evidence>
<reference evidence="3" key="1">
    <citation type="submission" date="2022-11" db="UniProtKB">
        <authorList>
            <consortium name="WormBaseParasite"/>
        </authorList>
    </citation>
    <scope>IDENTIFICATION</scope>
</reference>
<sequence length="85" mass="9653">MVEILSDVQKENTSPQPQPQQQQYQNTIIEENKASTLPSPSKPPRYLSLNRYRSQRSSDEDAENNIPMADSSSSSPTMEQKFPPK</sequence>
<dbReference type="AlphaFoldDB" id="A0A914YS63"/>
<evidence type="ECO:0000313" key="3">
    <source>
        <dbReference type="WBParaSite" id="PSU_v2.g20236.t1"/>
    </source>
</evidence>
<keyword evidence="2" id="KW-1185">Reference proteome</keyword>
<dbReference type="WBParaSite" id="PSU_v2.g20236.t1">
    <property type="protein sequence ID" value="PSU_v2.g20236.t1"/>
    <property type="gene ID" value="PSU_v2.g20236"/>
</dbReference>
<evidence type="ECO:0000256" key="1">
    <source>
        <dbReference type="SAM" id="MobiDB-lite"/>
    </source>
</evidence>
<organism evidence="2 3">
    <name type="scientific">Panagrolaimus superbus</name>
    <dbReference type="NCBI Taxonomy" id="310955"/>
    <lineage>
        <taxon>Eukaryota</taxon>
        <taxon>Metazoa</taxon>
        <taxon>Ecdysozoa</taxon>
        <taxon>Nematoda</taxon>
        <taxon>Chromadorea</taxon>
        <taxon>Rhabditida</taxon>
        <taxon>Tylenchina</taxon>
        <taxon>Panagrolaimomorpha</taxon>
        <taxon>Panagrolaimoidea</taxon>
        <taxon>Panagrolaimidae</taxon>
        <taxon>Panagrolaimus</taxon>
    </lineage>
</organism>
<accession>A0A914YS63</accession>
<name>A0A914YS63_9BILA</name>
<feature type="region of interest" description="Disordered" evidence="1">
    <location>
        <begin position="1"/>
        <end position="85"/>
    </location>
</feature>
<protein>
    <submittedName>
        <fullName evidence="3">Uncharacterized protein</fullName>
    </submittedName>
</protein>
<dbReference type="Proteomes" id="UP000887577">
    <property type="component" value="Unplaced"/>
</dbReference>
<feature type="compositionally biased region" description="Polar residues" evidence="1">
    <location>
        <begin position="26"/>
        <end position="39"/>
    </location>
</feature>